<evidence type="ECO:0000256" key="1">
    <source>
        <dbReference type="ARBA" id="ARBA00022737"/>
    </source>
</evidence>
<dbReference type="EMBL" id="CAKMRJ010000001">
    <property type="protein sequence ID" value="CAH1415382.1"/>
    <property type="molecule type" value="Genomic_DNA"/>
</dbReference>
<dbReference type="Proteomes" id="UP001157418">
    <property type="component" value="Unassembled WGS sequence"/>
</dbReference>
<keyword evidence="4" id="KW-1185">Reference proteome</keyword>
<evidence type="ECO:0000313" key="4">
    <source>
        <dbReference type="Proteomes" id="UP001157418"/>
    </source>
</evidence>
<dbReference type="InterPro" id="IPR011989">
    <property type="entry name" value="ARM-like"/>
</dbReference>
<dbReference type="GO" id="GO:0043161">
    <property type="term" value="P:proteasome-mediated ubiquitin-dependent protein catabolic process"/>
    <property type="evidence" value="ECO:0007669"/>
    <property type="project" value="TreeGrafter"/>
</dbReference>
<sequence>MLLYHIAWMYVMNLWVGENIRMRADPYIINRKVRSVAMKSRACQDASIYAHALMHTCTSLDGYLVQNQVGMAKRWAEFSAIAGLSVIYKGNSEKVQSLMDRAGSDLVGPPYVQGGALYALGFLNANDDGKTKGFIMDILKESEIEVVWDGACLGLDLVALGSADDDTYDEILGVASCVIVGGDGTGVVDSGLVADISLGLVNAGILSERTYEMVAHARETQYEKQIRGLALGASLTVYGREEEVGELVDIMIRDGDPIIRCRGIYALALAYSGTTNKKAIQQLLHFAISDASDDVRRTAVLALGFVLCSEPEQTTHLISPFSQSYDPHFRYGAVMTLGISCSGTCSHDAISVLQTLLFCSKSRIHRNVHGDDPSHTRDGLPRRGIQVMFCNKVDI</sequence>
<accession>A0AAU9LP98</accession>
<organism evidence="3 4">
    <name type="scientific">Lactuca virosa</name>
    <dbReference type="NCBI Taxonomy" id="75947"/>
    <lineage>
        <taxon>Eukaryota</taxon>
        <taxon>Viridiplantae</taxon>
        <taxon>Streptophyta</taxon>
        <taxon>Embryophyta</taxon>
        <taxon>Tracheophyta</taxon>
        <taxon>Spermatophyta</taxon>
        <taxon>Magnoliopsida</taxon>
        <taxon>eudicotyledons</taxon>
        <taxon>Gunneridae</taxon>
        <taxon>Pentapetalae</taxon>
        <taxon>asterids</taxon>
        <taxon>campanulids</taxon>
        <taxon>Asterales</taxon>
        <taxon>Asteraceae</taxon>
        <taxon>Cichorioideae</taxon>
        <taxon>Cichorieae</taxon>
        <taxon>Lactucinae</taxon>
        <taxon>Lactuca</taxon>
    </lineage>
</organism>
<dbReference type="GO" id="GO:0005634">
    <property type="term" value="C:nucleus"/>
    <property type="evidence" value="ECO:0007669"/>
    <property type="project" value="TreeGrafter"/>
</dbReference>
<evidence type="ECO:0000256" key="2">
    <source>
        <dbReference type="ARBA" id="ARBA00022942"/>
    </source>
</evidence>
<dbReference type="Gene3D" id="1.25.10.10">
    <property type="entry name" value="Leucine-rich Repeat Variant"/>
    <property type="match status" value="1"/>
</dbReference>
<reference evidence="3 4" key="1">
    <citation type="submission" date="2022-01" db="EMBL/GenBank/DDBJ databases">
        <authorList>
            <person name="Xiong W."/>
            <person name="Schranz E."/>
        </authorList>
    </citation>
    <scope>NUCLEOTIDE SEQUENCE [LARGE SCALE GENOMIC DNA]</scope>
</reference>
<dbReference type="GO" id="GO:0034515">
    <property type="term" value="C:proteasome storage granule"/>
    <property type="evidence" value="ECO:0007669"/>
    <property type="project" value="TreeGrafter"/>
</dbReference>
<dbReference type="PANTHER" id="PTHR10943">
    <property type="entry name" value="26S PROTEASOME NON-ATPASE REGULATORY SUBUNIT"/>
    <property type="match status" value="1"/>
</dbReference>
<dbReference type="AlphaFoldDB" id="A0AAU9LP98"/>
<dbReference type="InterPro" id="IPR016024">
    <property type="entry name" value="ARM-type_fold"/>
</dbReference>
<dbReference type="SUPFAM" id="SSF48371">
    <property type="entry name" value="ARM repeat"/>
    <property type="match status" value="1"/>
</dbReference>
<proteinExistence type="predicted"/>
<evidence type="ECO:0008006" key="5">
    <source>
        <dbReference type="Google" id="ProtNLM"/>
    </source>
</evidence>
<dbReference type="GO" id="GO:0008540">
    <property type="term" value="C:proteasome regulatory particle, base subcomplex"/>
    <property type="evidence" value="ECO:0007669"/>
    <property type="project" value="TreeGrafter"/>
</dbReference>
<name>A0AAU9LP98_9ASTR</name>
<gene>
    <name evidence="3" type="ORF">LVIROSA_LOCUS3235</name>
</gene>
<comment type="caution">
    <text evidence="3">The sequence shown here is derived from an EMBL/GenBank/DDBJ whole genome shotgun (WGS) entry which is preliminary data.</text>
</comment>
<keyword evidence="2" id="KW-0647">Proteasome</keyword>
<protein>
    <recommendedName>
        <fullName evidence="5">26S proteasome non-ATPase regulatory subunit 1 homolog</fullName>
    </recommendedName>
</protein>
<dbReference type="PANTHER" id="PTHR10943:SF2">
    <property type="entry name" value="26S PROTEASOME NON-ATPASE REGULATORY SUBUNIT 1"/>
    <property type="match status" value="1"/>
</dbReference>
<dbReference type="Pfam" id="PF13646">
    <property type="entry name" value="HEAT_2"/>
    <property type="match status" value="1"/>
</dbReference>
<keyword evidence="1" id="KW-0677">Repeat</keyword>
<evidence type="ECO:0000313" key="3">
    <source>
        <dbReference type="EMBL" id="CAH1415382.1"/>
    </source>
</evidence>